<gene>
    <name evidence="3" type="primary">LOC115876055</name>
</gene>
<evidence type="ECO:0000256" key="1">
    <source>
        <dbReference type="SAM" id="MobiDB-lite"/>
    </source>
</evidence>
<dbReference type="RefSeq" id="XP_030747594.1">
    <property type="nucleotide sequence ID" value="XM_030891734.1"/>
</dbReference>
<feature type="region of interest" description="Disordered" evidence="1">
    <location>
        <begin position="239"/>
        <end position="267"/>
    </location>
</feature>
<feature type="region of interest" description="Disordered" evidence="1">
    <location>
        <begin position="132"/>
        <end position="224"/>
    </location>
</feature>
<dbReference type="OrthoDB" id="6741802at2759"/>
<protein>
    <submittedName>
        <fullName evidence="3">Uncharacterized protein LOC115876055 isoform X1</fullName>
    </submittedName>
</protein>
<dbReference type="PANTHER" id="PTHR10773:SF19">
    <property type="match status" value="1"/>
</dbReference>
<keyword evidence="2" id="KW-1185">Reference proteome</keyword>
<feature type="compositionally biased region" description="Polar residues" evidence="1">
    <location>
        <begin position="239"/>
        <end position="249"/>
    </location>
</feature>
<dbReference type="InParanoid" id="A0A6J2X9S3"/>
<accession>A0A6J2X9S3</accession>
<dbReference type="AlphaFoldDB" id="A0A6J2X9S3"/>
<dbReference type="Proteomes" id="UP000504635">
    <property type="component" value="Unplaced"/>
</dbReference>
<evidence type="ECO:0000313" key="2">
    <source>
        <dbReference type="Proteomes" id="UP000504635"/>
    </source>
</evidence>
<dbReference type="PANTHER" id="PTHR10773">
    <property type="entry name" value="DNA-DIRECTED RNA POLYMERASES I, II, AND III SUBUNIT RPABC2"/>
    <property type="match status" value="1"/>
</dbReference>
<dbReference type="KEGG" id="soy:115876055"/>
<name>A0A6J2X9S3_SITOR</name>
<feature type="compositionally biased region" description="Basic and acidic residues" evidence="1">
    <location>
        <begin position="214"/>
        <end position="223"/>
    </location>
</feature>
<evidence type="ECO:0000313" key="3">
    <source>
        <dbReference type="RefSeq" id="XP_030747594.1"/>
    </source>
</evidence>
<dbReference type="GeneID" id="115876055"/>
<proteinExistence type="predicted"/>
<sequence length="847" mass="96730">MFFLDMSRNPEDWLRWYNELENTENDYLPTGNNNNIIYDCEIGEDGTVTSIALAQSNNEDGYCNINTPSTSATAPNIDIGELETFDADLAGNSKAKDYYPAHDSDSSESDHTGSEHLKSAVIVPAILSQADPGLSEDKSARHQRNRKGPSASVTTQNIDARDLENFDADLVDNSKDKDYYPPTDSDSSESDYTGLEHPSNVNIAPPMLSQADHGSSENHHTASEHPNSVVINPAISSQADLSASENQPARRQRKRRGFAEPNLWKKNDRKLKQAAGQSYVDRKGIVRPRKQLKIIHCWCRFSCKNITITQQEALLEEYWSYADIARQKDHICSLVKEMPVVRKRKRKEDSEVDKKVSRAYFLPDGKGEVVRVCLPFFCTTFAISKKIVNDALFFKSVNGSYLGKDKRKGKPAHNATSKAKVQAVRRFLADFPKVPSHYCRQRSSRLYLAPDLTISKLYQLYTEREGPASVKEPVFRRIFNEFEPPLAIFQPKKDQCSICNEAERKKTTETDQTYKQHRQRKENIALMKTKDKKDAENSETMIYATFDLQAVLTLPFAGDAQIYFSRKLSLMNFTIYDSMQNGVCFLWDETGGKKGSSEIGTCLLKYIQNLPREVKHVVLYADTCGGQNRNINVFAALIYAVNTLGTLNIIDLKFMENGHSYLEADSIHATIEKNRKHKKLYLPRDYKLLIEMSRKKPFPYVVHENRFDDVYNLQDLSSKLISNRKKTTMGKDVKWLQIKWFRFLRDAKTVGFKYDVTANEFEHISFNSTDIQWNSVGLTKKYTNELPLSLTKKRDLLNLIRKGIIPQDYYSFFNNLPSARGVRDQAVWNLDNQEENADDTSLVSNND</sequence>
<reference evidence="3" key="1">
    <citation type="submission" date="2025-08" db="UniProtKB">
        <authorList>
            <consortium name="RefSeq"/>
        </authorList>
    </citation>
    <scope>IDENTIFICATION</scope>
    <source>
        <tissue evidence="3">Gonads</tissue>
    </source>
</reference>
<organism evidence="2 3">
    <name type="scientific">Sitophilus oryzae</name>
    <name type="common">Rice weevil</name>
    <name type="synonym">Curculio oryzae</name>
    <dbReference type="NCBI Taxonomy" id="7048"/>
    <lineage>
        <taxon>Eukaryota</taxon>
        <taxon>Metazoa</taxon>
        <taxon>Ecdysozoa</taxon>
        <taxon>Arthropoda</taxon>
        <taxon>Hexapoda</taxon>
        <taxon>Insecta</taxon>
        <taxon>Pterygota</taxon>
        <taxon>Neoptera</taxon>
        <taxon>Endopterygota</taxon>
        <taxon>Coleoptera</taxon>
        <taxon>Polyphaga</taxon>
        <taxon>Cucujiformia</taxon>
        <taxon>Curculionidae</taxon>
        <taxon>Dryophthorinae</taxon>
        <taxon>Sitophilus</taxon>
    </lineage>
</organism>
<feature type="region of interest" description="Disordered" evidence="1">
    <location>
        <begin position="96"/>
        <end position="115"/>
    </location>
</feature>